<dbReference type="RefSeq" id="WP_004303112.1">
    <property type="nucleotide sequence ID" value="NZ_CABKQC010000002.1"/>
</dbReference>
<proteinExistence type="predicted"/>
<evidence type="ECO:0008006" key="4">
    <source>
        <dbReference type="Google" id="ProtNLM"/>
    </source>
</evidence>
<evidence type="ECO:0000313" key="1">
    <source>
        <dbReference type="EMBL" id="KAA4539480.1"/>
    </source>
</evidence>
<dbReference type="Proteomes" id="UP001219389">
    <property type="component" value="Unassembled WGS sequence"/>
</dbReference>
<dbReference type="EMBL" id="JAQNZF010000025">
    <property type="protein sequence ID" value="MDC2743990.1"/>
    <property type="molecule type" value="Genomic_DNA"/>
</dbReference>
<gene>
    <name evidence="1" type="ORF">F3B85_05585</name>
    <name evidence="2" type="ORF">PO382_17375</name>
</gene>
<comment type="caution">
    <text evidence="1">The sequence shown here is derived from an EMBL/GenBank/DDBJ whole genome shotgun (WGS) entry which is preliminary data.</text>
</comment>
<reference evidence="1 3" key="1">
    <citation type="journal article" date="2019" name="Nat. Med.">
        <title>A library of human gut bacterial isolates paired with longitudinal multiomics data enables mechanistic microbiome research.</title>
        <authorList>
            <person name="Poyet M."/>
            <person name="Groussin M."/>
            <person name="Gibbons S.M."/>
            <person name="Avila-Pacheco J."/>
            <person name="Jiang X."/>
            <person name="Kearney S.M."/>
            <person name="Perrotta A.R."/>
            <person name="Berdy B."/>
            <person name="Zhao S."/>
            <person name="Lieberman T.D."/>
            <person name="Swanson P.K."/>
            <person name="Smith M."/>
            <person name="Roesemann S."/>
            <person name="Alexander J.E."/>
            <person name="Rich S.A."/>
            <person name="Livny J."/>
            <person name="Vlamakis H."/>
            <person name="Clish C."/>
            <person name="Bullock K."/>
            <person name="Deik A."/>
            <person name="Scott J."/>
            <person name="Pierce K.A."/>
            <person name="Xavier R.J."/>
            <person name="Alm E.J."/>
        </authorList>
    </citation>
    <scope>NUCLEOTIDE SEQUENCE [LARGE SCALE GENOMIC DNA]</scope>
    <source>
        <strain evidence="1 3">BIOML-A41</strain>
    </source>
</reference>
<organism evidence="1 3">
    <name type="scientific">Bacteroides ovatus</name>
    <dbReference type="NCBI Taxonomy" id="28116"/>
    <lineage>
        <taxon>Bacteria</taxon>
        <taxon>Pseudomonadati</taxon>
        <taxon>Bacteroidota</taxon>
        <taxon>Bacteroidia</taxon>
        <taxon>Bacteroidales</taxon>
        <taxon>Bacteroidaceae</taxon>
        <taxon>Bacteroides</taxon>
    </lineage>
</organism>
<evidence type="ECO:0000313" key="2">
    <source>
        <dbReference type="EMBL" id="MDC2743990.1"/>
    </source>
</evidence>
<accession>A0A5M5M946</accession>
<sequence>MFDLLNRYNKQGCLKFTIDDNLNRECEKAQIPDDCCGVYIVYGYFKGTKVPVYIGSSGHIENGKTVHRKGGLKRRIIGKQQKTPRWKLWPEKMRALSIFELEICWYNTENDNPLLVEYCLILESVIQNKRLPLWNSELKLSRELKGEFEDFVNNNNIECLKI</sequence>
<dbReference type="AlphaFoldDB" id="A0A5M5M946"/>
<dbReference type="EMBL" id="VWGP01000004">
    <property type="protein sequence ID" value="KAA4539480.1"/>
    <property type="molecule type" value="Genomic_DNA"/>
</dbReference>
<reference evidence="2" key="2">
    <citation type="submission" date="2022-10" db="EMBL/GenBank/DDBJ databases">
        <title>Human gut microbiome strain richness.</title>
        <authorList>
            <person name="Chen-Liaw A."/>
        </authorList>
    </citation>
    <scope>NUCLEOTIDE SEQUENCE</scope>
    <source>
        <strain evidence="2">BSD2780120875st1_E1_BSD2780120875_150330</strain>
    </source>
</reference>
<protein>
    <recommendedName>
        <fullName evidence="4">GIY-YIG domain-containing protein</fullName>
    </recommendedName>
</protein>
<evidence type="ECO:0000313" key="3">
    <source>
        <dbReference type="Proteomes" id="UP000478493"/>
    </source>
</evidence>
<dbReference type="Proteomes" id="UP000478493">
    <property type="component" value="Unassembled WGS sequence"/>
</dbReference>
<name>A0A5M5M946_BACOV</name>